<proteinExistence type="evidence at transcript level"/>
<organism evidence="9">
    <name type="scientific">Dugesia japonica</name>
    <name type="common">Planarian</name>
    <dbReference type="NCBI Taxonomy" id="6161"/>
    <lineage>
        <taxon>Eukaryota</taxon>
        <taxon>Metazoa</taxon>
        <taxon>Spiralia</taxon>
        <taxon>Lophotrochozoa</taxon>
        <taxon>Platyhelminthes</taxon>
        <taxon>Rhabditophora</taxon>
        <taxon>Seriata</taxon>
        <taxon>Tricladida</taxon>
        <taxon>Continenticola</taxon>
        <taxon>Geoplanoidea</taxon>
        <taxon>Dugesiidae</taxon>
        <taxon>Dugesia</taxon>
    </lineage>
</organism>
<dbReference type="InterPro" id="IPR019542">
    <property type="entry name" value="Enhancer_polycomb-like_N"/>
</dbReference>
<feature type="region of interest" description="Disordered" evidence="7">
    <location>
        <begin position="300"/>
        <end position="322"/>
    </location>
</feature>
<evidence type="ECO:0000256" key="6">
    <source>
        <dbReference type="RuleBase" id="RU361124"/>
    </source>
</evidence>
<keyword evidence="4 6" id="KW-0804">Transcription</keyword>
<evidence type="ECO:0000256" key="7">
    <source>
        <dbReference type="SAM" id="MobiDB-lite"/>
    </source>
</evidence>
<dbReference type="AlphaFoldDB" id="A0A481NVM5"/>
<dbReference type="InterPro" id="IPR024943">
    <property type="entry name" value="Enhancer_polycomb"/>
</dbReference>
<sequence length="834" mass="95818">MNKVFIRTRQIDNNKQLPILLRENDDLTDLNEYSNISKSSQILSGMDKGEESEHHLQEVLRELQYDKTVFNKAIPIPEVIEEPSYDYLYKTDFKLPKHYIRLKTLDFEDELPEYDIDEEDKEWLENSKLNVSPLKFEQIIEQFEKACCQKALLLDEAKSLLRHEAIHLVIAIYDYWLTKRVNTGQALILSVKAEKAERCNNTPIDPYIAFRKRSEKMTTRKNRRVDEASYEKMYRLRYQMEKLNEIIQLVSKREETKSQITQNERDVFVKRYEARDYDKLQLKESEITVKRQAIKLGDNFKSAQRSREENQKETKRKRSYSKCFENNQSSLEHQSEDIDFTFKPMSKCKYLPSRFTIVDNNNNYTTDNISSNNNNNNPSLYQHYPFNQSPDNDDPKSFSINKLSYLPESLQKLNVPVRFRMNSNKMLSIDLQLSNAYQAHNQRLTPQSFHPHPHSKSENSLMNTNNSFVNPILNMSLLDKSSKNNNPLIQKLISLYNRNVFCGLPLMNFPTHGDSDITSANHKHISSLAPSPLAPAVPSSSSHRTSDSFTIKDSTPVKLSAIRVATSSSSPLITSGNHLNHHNYHYHSNNFGPVKSIERVVGINGAINRYSTSSESVDSSIMNHRLESSSRPNKFSSSNLINHNHIISSMIHENDKIISSSSSSSSTSSSVVTSINNNNNFKSSLSISKSLLSNNQNGNNICTYQKNSYLNSDNGNKNCAFINESSDNHNRQPPVNGQHRKTTATKELVESPQTNHSLNGVFKNKLSNCLKTLTNKRVIPRKDINEISFYSKSNGHHQHSWLKQNTTDNCLTPNLVMPLWKSEPHVMTSVNKMT</sequence>
<feature type="domain" description="Enhancer of polycomb-like N-terminal" evidence="8">
    <location>
        <begin position="7"/>
        <end position="145"/>
    </location>
</feature>
<dbReference type="PANTHER" id="PTHR14898">
    <property type="entry name" value="ENHANCER OF POLYCOMB"/>
    <property type="match status" value="1"/>
</dbReference>
<dbReference type="GO" id="GO:0005634">
    <property type="term" value="C:nucleus"/>
    <property type="evidence" value="ECO:0007669"/>
    <property type="project" value="UniProtKB-SubCell"/>
</dbReference>
<dbReference type="GO" id="GO:0006357">
    <property type="term" value="P:regulation of transcription by RNA polymerase II"/>
    <property type="evidence" value="ECO:0007669"/>
    <property type="project" value="InterPro"/>
</dbReference>
<evidence type="ECO:0000256" key="3">
    <source>
        <dbReference type="ARBA" id="ARBA00023015"/>
    </source>
</evidence>
<dbReference type="Pfam" id="PF10513">
    <property type="entry name" value="EPL1"/>
    <property type="match status" value="1"/>
</dbReference>
<evidence type="ECO:0000256" key="5">
    <source>
        <dbReference type="ARBA" id="ARBA00023242"/>
    </source>
</evidence>
<comment type="subcellular location">
    <subcellularLocation>
        <location evidence="1 6">Nucleus</location>
    </subcellularLocation>
</comment>
<comment type="similarity">
    <text evidence="2 6">Belongs to the enhancer of polycomb family.</text>
</comment>
<dbReference type="GO" id="GO:0035267">
    <property type="term" value="C:NuA4 histone acetyltransferase complex"/>
    <property type="evidence" value="ECO:0007669"/>
    <property type="project" value="InterPro"/>
</dbReference>
<feature type="region of interest" description="Disordered" evidence="7">
    <location>
        <begin position="366"/>
        <end position="395"/>
    </location>
</feature>
<dbReference type="EMBL" id="MH369795">
    <property type="protein sequence ID" value="QAV53949.1"/>
    <property type="molecule type" value="mRNA"/>
</dbReference>
<keyword evidence="5 6" id="KW-0539">Nucleus</keyword>
<name>A0A481NVM5_DUGJA</name>
<feature type="compositionally biased region" description="Low complexity" evidence="7">
    <location>
        <begin position="366"/>
        <end position="377"/>
    </location>
</feature>
<evidence type="ECO:0000256" key="1">
    <source>
        <dbReference type="ARBA" id="ARBA00004123"/>
    </source>
</evidence>
<evidence type="ECO:0000313" key="9">
    <source>
        <dbReference type="EMBL" id="QAV53949.1"/>
    </source>
</evidence>
<evidence type="ECO:0000259" key="8">
    <source>
        <dbReference type="Pfam" id="PF10513"/>
    </source>
</evidence>
<evidence type="ECO:0000256" key="2">
    <source>
        <dbReference type="ARBA" id="ARBA00008035"/>
    </source>
</evidence>
<gene>
    <name evidence="9" type="primary">epc</name>
</gene>
<protein>
    <recommendedName>
        <fullName evidence="6">Enhancer of polycomb-like protein</fullName>
    </recommendedName>
</protein>
<accession>A0A481NVM5</accession>
<evidence type="ECO:0000256" key="4">
    <source>
        <dbReference type="ARBA" id="ARBA00023163"/>
    </source>
</evidence>
<reference evidence="9" key="1">
    <citation type="submission" date="2018-05" db="EMBL/GenBank/DDBJ databases">
        <title>Identification of an enhancer of polycomb gene in planarian Dugesia japonica.</title>
        <authorList>
            <person name="Ma K."/>
        </authorList>
    </citation>
    <scope>NUCLEOTIDE SEQUENCE</scope>
</reference>
<keyword evidence="3 6" id="KW-0805">Transcription regulation</keyword>